<accession>A0AAQ3WB46</accession>
<dbReference type="InterPro" id="IPR000182">
    <property type="entry name" value="GNAT_dom"/>
</dbReference>
<evidence type="ECO:0000256" key="2">
    <source>
        <dbReference type="ARBA" id="ARBA00023315"/>
    </source>
</evidence>
<dbReference type="GO" id="GO:0016747">
    <property type="term" value="F:acyltransferase activity, transferring groups other than amino-acyl groups"/>
    <property type="evidence" value="ECO:0007669"/>
    <property type="project" value="InterPro"/>
</dbReference>
<keyword evidence="2" id="KW-0012">Acyltransferase</keyword>
<organism evidence="4 5">
    <name type="scientific">Candidatus Enterococcus palustris</name>
    <dbReference type="NCBI Taxonomy" id="1834189"/>
    <lineage>
        <taxon>Bacteria</taxon>
        <taxon>Bacillati</taxon>
        <taxon>Bacillota</taxon>
        <taxon>Bacilli</taxon>
        <taxon>Lactobacillales</taxon>
        <taxon>Enterococcaceae</taxon>
        <taxon>Enterococcus</taxon>
    </lineage>
</organism>
<dbReference type="EMBL" id="CP147244">
    <property type="protein sequence ID" value="WYK00826.1"/>
    <property type="molecule type" value="Genomic_DNA"/>
</dbReference>
<dbReference type="RefSeq" id="WP_086314386.1">
    <property type="nucleotide sequence ID" value="NZ_CP147244.1"/>
</dbReference>
<keyword evidence="5" id="KW-1185">Reference proteome</keyword>
<dbReference type="Pfam" id="PF00583">
    <property type="entry name" value="Acetyltransf_1"/>
    <property type="match status" value="1"/>
</dbReference>
<dbReference type="Gene3D" id="3.40.630.30">
    <property type="match status" value="1"/>
</dbReference>
<proteinExistence type="predicted"/>
<reference evidence="5" key="1">
    <citation type="submission" date="2017-05" db="EMBL/GenBank/DDBJ databases">
        <title>The Genome Sequence of EEnterococcus faecalis 9F2_4866.</title>
        <authorList>
            <consortium name="The Broad Institute Genomics Platform"/>
            <consortium name="The Broad Institute Genomic Center for Infectious Diseases"/>
            <person name="Earl A."/>
            <person name="Manson A."/>
            <person name="Schwartman J."/>
            <person name="Gilmore M."/>
            <person name="Abouelleil A."/>
            <person name="Cao P."/>
            <person name="Chapman S."/>
            <person name="Cusick C."/>
            <person name="Shea T."/>
            <person name="Young S."/>
            <person name="Neafsey D."/>
            <person name="Nusbaum C."/>
            <person name="Birren B."/>
        </authorList>
    </citation>
    <scope>NUCLEOTIDE SEQUENCE [LARGE SCALE GENOMIC DNA]</scope>
    <source>
        <strain evidence="5">7F3_DIV0205</strain>
    </source>
</reference>
<reference evidence="4 5" key="2">
    <citation type="submission" date="2024-03" db="EMBL/GenBank/DDBJ databases">
        <title>The Genome Sequence of Enterococcus sp. DIV0205d.</title>
        <authorList>
            <consortium name="The Broad Institute Genomics Platform"/>
            <consortium name="The Broad Institute Microbial Omics Core"/>
            <consortium name="The Broad Institute Genomic Center for Infectious Diseases"/>
            <person name="Earl A."/>
            <person name="Manson A."/>
            <person name="Gilmore M."/>
            <person name="Schwartman J."/>
            <person name="Shea T."/>
            <person name="Abouelleil A."/>
            <person name="Cao P."/>
            <person name="Chapman S."/>
            <person name="Cusick C."/>
            <person name="Young S."/>
            <person name="Neafsey D."/>
            <person name="Nusbaum C."/>
            <person name="Birren B."/>
        </authorList>
    </citation>
    <scope>NUCLEOTIDE SEQUENCE [LARGE SCALE GENOMIC DNA]</scope>
    <source>
        <strain evidence="4 5">7F3_DIV0205</strain>
    </source>
</reference>
<dbReference type="SUPFAM" id="SSF55729">
    <property type="entry name" value="Acyl-CoA N-acyltransferases (Nat)"/>
    <property type="match status" value="1"/>
</dbReference>
<name>A0AAQ3WB46_9ENTE</name>
<evidence type="ECO:0000256" key="1">
    <source>
        <dbReference type="ARBA" id="ARBA00022679"/>
    </source>
</evidence>
<evidence type="ECO:0000313" key="4">
    <source>
        <dbReference type="EMBL" id="WYK00826.1"/>
    </source>
</evidence>
<protein>
    <recommendedName>
        <fullName evidence="3">N-acetyltransferase domain-containing protein</fullName>
    </recommendedName>
</protein>
<dbReference type="Proteomes" id="UP000194948">
    <property type="component" value="Chromosome"/>
</dbReference>
<gene>
    <name evidence="4" type="ORF">A5821_001952</name>
</gene>
<dbReference type="AlphaFoldDB" id="A0AAQ3WB46"/>
<dbReference type="CDD" id="cd04301">
    <property type="entry name" value="NAT_SF"/>
    <property type="match status" value="1"/>
</dbReference>
<keyword evidence="1" id="KW-0808">Transferase</keyword>
<evidence type="ECO:0000259" key="3">
    <source>
        <dbReference type="PROSITE" id="PS51186"/>
    </source>
</evidence>
<dbReference type="PROSITE" id="PS51186">
    <property type="entry name" value="GNAT"/>
    <property type="match status" value="1"/>
</dbReference>
<dbReference type="InterPro" id="IPR016181">
    <property type="entry name" value="Acyl_CoA_acyltransferase"/>
</dbReference>
<dbReference type="PANTHER" id="PTHR43420">
    <property type="entry name" value="ACETYLTRANSFERASE"/>
    <property type="match status" value="1"/>
</dbReference>
<feature type="domain" description="N-acetyltransferase" evidence="3">
    <location>
        <begin position="1"/>
        <end position="147"/>
    </location>
</feature>
<sequence>MFISINEADFQQVVETWNQGFSDYLVPIHIDQEALEQRIQSLKLSKRLSAVFSMEGEFAGIILLGIQTFKQTKIMWIGGMAVSPPYRRNKVASKLIEYAENLAMENQCDNLMLEVIATNERAKKLYEAKGFQLVNELAVGTMVLPMESSGANECHFKTISPQEQARTENQWTPWQNRSIFSDRNYAIYQDETKIGSISFNLVEESDGKVLIIKQLHCLNQNDRSWITDSLLALKKHEDVKTIKLSNVDMTTFEYTELHRIGIEMQLTQFQLGKQLNNK</sequence>
<dbReference type="InterPro" id="IPR050680">
    <property type="entry name" value="YpeA/RimI_acetyltransf"/>
</dbReference>
<evidence type="ECO:0000313" key="5">
    <source>
        <dbReference type="Proteomes" id="UP000194948"/>
    </source>
</evidence>
<dbReference type="PANTHER" id="PTHR43420:SF44">
    <property type="entry name" value="ACETYLTRANSFERASE YPEA"/>
    <property type="match status" value="1"/>
</dbReference>